<sequence>MPSIAINKPPGFSSIVIALLYPIVVLDQHFGIGVEAALQLPIPAHRVSAARHRWRHCRSVSRRVRDGLTTGLSNALPGPHNNRIRAPVADATGCSLPALLLMLYDRYVLRDVGNVPMSWLLIARHTEQVRQSARMYDVRVVCLASRKMDASPPP</sequence>
<dbReference type="RefSeq" id="WP_181110740.1">
    <property type="nucleotide sequence ID" value="NZ_CP168173.1"/>
</dbReference>
<protein>
    <submittedName>
        <fullName evidence="1">Uncharacterized protein</fullName>
    </submittedName>
</protein>
<proteinExistence type="predicted"/>
<gene>
    <name evidence="1" type="ORF">NY667_10965</name>
</gene>
<comment type="caution">
    <text evidence="1">The sequence shown here is derived from an EMBL/GenBank/DDBJ whole genome shotgun (WGS) entry which is preliminary data.</text>
</comment>
<dbReference type="AlphaFoldDB" id="A0A9X4H1J2"/>
<reference evidence="1" key="2">
    <citation type="submission" date="2022-08" db="EMBL/GenBank/DDBJ databases">
        <authorList>
            <person name="Iruegas-Bocardo F."/>
            <person name="Weisberg A.J."/>
            <person name="Riutta E.R."/>
            <person name="Kilday K."/>
            <person name="Bonkowski J.C."/>
            <person name="Creswell T."/>
            <person name="Daughtrey M.L."/>
            <person name="Rane K."/>
            <person name="Grunwald N.J."/>
            <person name="Chang J.H."/>
            <person name="Putnam M.L."/>
        </authorList>
    </citation>
    <scope>NUCLEOTIDE SEQUENCE</scope>
    <source>
        <strain evidence="1">22-338</strain>
    </source>
</reference>
<evidence type="ECO:0000313" key="1">
    <source>
        <dbReference type="EMBL" id="MDC8638334.1"/>
    </source>
</evidence>
<evidence type="ECO:0000313" key="2">
    <source>
        <dbReference type="Proteomes" id="UP001140230"/>
    </source>
</evidence>
<dbReference type="EMBL" id="JANWTP010000031">
    <property type="protein sequence ID" value="MDC8638334.1"/>
    <property type="molecule type" value="Genomic_DNA"/>
</dbReference>
<dbReference type="Proteomes" id="UP001140230">
    <property type="component" value="Unassembled WGS sequence"/>
</dbReference>
<reference evidence="1" key="1">
    <citation type="journal article" date="2022" name="Phytopathology">
        <title>Whole genome sequencing-based tracing of a 2022 introduction and outbreak of Xanthomonas hortorum pv. pelargonii.</title>
        <authorList>
            <person name="Iruegas Bocardo F."/>
            <person name="Weisberg A.J."/>
            <person name="Riutta E.R."/>
            <person name="Kilday K.B."/>
            <person name="Bonkowski J.C."/>
            <person name="Creswell T.C."/>
            <person name="Daughtrey M."/>
            <person name="Rane K.K."/>
            <person name="Grunwald N.J."/>
            <person name="Chang J.H."/>
            <person name="Putnam M."/>
        </authorList>
    </citation>
    <scope>NUCLEOTIDE SEQUENCE</scope>
    <source>
        <strain evidence="1">22-338</strain>
    </source>
</reference>
<name>A0A9X4H1J2_9XANT</name>
<accession>A0A9X4H1J2</accession>
<organism evidence="1 2">
    <name type="scientific">Xanthomonas hortorum pv. hederae</name>
    <dbReference type="NCBI Taxonomy" id="453603"/>
    <lineage>
        <taxon>Bacteria</taxon>
        <taxon>Pseudomonadati</taxon>
        <taxon>Pseudomonadota</taxon>
        <taxon>Gammaproteobacteria</taxon>
        <taxon>Lysobacterales</taxon>
        <taxon>Lysobacteraceae</taxon>
        <taxon>Xanthomonas</taxon>
    </lineage>
</organism>